<evidence type="ECO:0008006" key="3">
    <source>
        <dbReference type="Google" id="ProtNLM"/>
    </source>
</evidence>
<dbReference type="AlphaFoldDB" id="A0A2U2H9Z8"/>
<accession>A0A2U2H9Z8</accession>
<proteinExistence type="predicted"/>
<reference evidence="1 2" key="1">
    <citation type="submission" date="2018-04" db="EMBL/GenBank/DDBJ databases">
        <title>Massilia violaceinigra sp. nov., a novel purple-pigmented bacterium isolated from Tianshan glacier, Xinjiang, China.</title>
        <authorList>
            <person name="Wang H."/>
        </authorList>
    </citation>
    <scope>NUCLEOTIDE SEQUENCE [LARGE SCALE GENOMIC DNA]</scope>
    <source>
        <strain evidence="1 2">B448-2</strain>
    </source>
</reference>
<dbReference type="Proteomes" id="UP000241421">
    <property type="component" value="Unassembled WGS sequence"/>
</dbReference>
<gene>
    <name evidence="1" type="ORF">C7C56_026935</name>
</gene>
<dbReference type="OrthoDB" id="547680at2"/>
<keyword evidence="2" id="KW-1185">Reference proteome</keyword>
<name>A0A2U2H9Z8_9BURK</name>
<organism evidence="1 2">
    <name type="scientific">Massilia glaciei</name>
    <dbReference type="NCBI Taxonomy" id="1524097"/>
    <lineage>
        <taxon>Bacteria</taxon>
        <taxon>Pseudomonadati</taxon>
        <taxon>Pseudomonadota</taxon>
        <taxon>Betaproteobacteria</taxon>
        <taxon>Burkholderiales</taxon>
        <taxon>Oxalobacteraceae</taxon>
        <taxon>Telluria group</taxon>
        <taxon>Massilia</taxon>
    </lineage>
</organism>
<evidence type="ECO:0000313" key="1">
    <source>
        <dbReference type="EMBL" id="PWF39457.1"/>
    </source>
</evidence>
<dbReference type="Gene3D" id="3.40.190.10">
    <property type="entry name" value="Periplasmic binding protein-like II"/>
    <property type="match status" value="2"/>
</dbReference>
<dbReference type="SUPFAM" id="SSF53850">
    <property type="entry name" value="Periplasmic binding protein-like II"/>
    <property type="match status" value="1"/>
</dbReference>
<evidence type="ECO:0000313" key="2">
    <source>
        <dbReference type="Proteomes" id="UP000241421"/>
    </source>
</evidence>
<comment type="caution">
    <text evidence="1">The sequence shown here is derived from an EMBL/GenBank/DDBJ whole genome shotgun (WGS) entry which is preliminary data.</text>
</comment>
<sequence>MEGSAGDVRGEYPEQLLRRALAYSGAKYAARPARMPMQQRRALLELEHGGAIDVVWTMTSREREQKLLPIRIPIDKGLIGWRLLLIRDADLARFESHRDGAALKRLLAVQVRDWPDLAILRANGFQAYGSASYDSTFPMLLSGRVDYFPRSIGEVWREAARFEGEGLSVAPSVVLHYPSAIYFFVHKDNHALARDVERGLEAMLADGAFDRLFKQFHDAELARSALRSRRVVELDNPLLPEQTPLTRKKLWLLD</sequence>
<dbReference type="EMBL" id="PXWF02000339">
    <property type="protein sequence ID" value="PWF39457.1"/>
    <property type="molecule type" value="Genomic_DNA"/>
</dbReference>
<protein>
    <recommendedName>
        <fullName evidence="3">Amino acid ABC transporter substrate-binding protein</fullName>
    </recommendedName>
</protein>